<dbReference type="Proteomes" id="UP000694925">
    <property type="component" value="Unplaced"/>
</dbReference>
<name>A0AAJ7WC37_9HYME</name>
<evidence type="ECO:0000313" key="3">
    <source>
        <dbReference type="RefSeq" id="XP_026670807.1"/>
    </source>
</evidence>
<dbReference type="AlphaFoldDB" id="A0AAJ7WC37"/>
<dbReference type="RefSeq" id="XP_026670807.1">
    <property type="nucleotide sequence ID" value="XM_026815006.1"/>
</dbReference>
<sequence>MSETILQESKDTQNAIDSKIMGILNPTMHHHDLLQSYVLAPMESPSNSKQYEELENADKTPSLGAYIDTESTDDADKRNYFDGVKKNRRNDRKQQKDKSEKLSVESEVNIQKKKK</sequence>
<evidence type="ECO:0000256" key="1">
    <source>
        <dbReference type="SAM" id="MobiDB-lite"/>
    </source>
</evidence>
<dbReference type="GeneID" id="108626658"/>
<organism evidence="2 3">
    <name type="scientific">Ceratina calcarata</name>
    <dbReference type="NCBI Taxonomy" id="156304"/>
    <lineage>
        <taxon>Eukaryota</taxon>
        <taxon>Metazoa</taxon>
        <taxon>Ecdysozoa</taxon>
        <taxon>Arthropoda</taxon>
        <taxon>Hexapoda</taxon>
        <taxon>Insecta</taxon>
        <taxon>Pterygota</taxon>
        <taxon>Neoptera</taxon>
        <taxon>Endopterygota</taxon>
        <taxon>Hymenoptera</taxon>
        <taxon>Apocrita</taxon>
        <taxon>Aculeata</taxon>
        <taxon>Apoidea</taxon>
        <taxon>Anthophila</taxon>
        <taxon>Apidae</taxon>
        <taxon>Ceratina</taxon>
        <taxon>Zadontomerus</taxon>
    </lineage>
</organism>
<evidence type="ECO:0000313" key="2">
    <source>
        <dbReference type="Proteomes" id="UP000694925"/>
    </source>
</evidence>
<proteinExistence type="predicted"/>
<gene>
    <name evidence="3" type="primary">LOC108626658</name>
</gene>
<reference evidence="3" key="1">
    <citation type="submission" date="2025-08" db="UniProtKB">
        <authorList>
            <consortium name="RefSeq"/>
        </authorList>
    </citation>
    <scope>IDENTIFICATION</scope>
    <source>
        <tissue evidence="3">Whole body</tissue>
    </source>
</reference>
<feature type="compositionally biased region" description="Basic and acidic residues" evidence="1">
    <location>
        <begin position="92"/>
        <end position="104"/>
    </location>
</feature>
<accession>A0AAJ7WC37</accession>
<feature type="compositionally biased region" description="Basic and acidic residues" evidence="1">
    <location>
        <begin position="74"/>
        <end position="85"/>
    </location>
</feature>
<protein>
    <submittedName>
        <fullName evidence="3">Uncharacterized protein LOC108626658</fullName>
    </submittedName>
</protein>
<keyword evidence="2" id="KW-1185">Reference proteome</keyword>
<feature type="region of interest" description="Disordered" evidence="1">
    <location>
        <begin position="44"/>
        <end position="115"/>
    </location>
</feature>
<dbReference type="KEGG" id="ccal:108626658"/>